<organism evidence="1 2">
    <name type="scientific">Dreissena polymorpha</name>
    <name type="common">Zebra mussel</name>
    <name type="synonym">Mytilus polymorpha</name>
    <dbReference type="NCBI Taxonomy" id="45954"/>
    <lineage>
        <taxon>Eukaryota</taxon>
        <taxon>Metazoa</taxon>
        <taxon>Spiralia</taxon>
        <taxon>Lophotrochozoa</taxon>
        <taxon>Mollusca</taxon>
        <taxon>Bivalvia</taxon>
        <taxon>Autobranchia</taxon>
        <taxon>Heteroconchia</taxon>
        <taxon>Euheterodonta</taxon>
        <taxon>Imparidentia</taxon>
        <taxon>Neoheterodontei</taxon>
        <taxon>Myida</taxon>
        <taxon>Dreissenoidea</taxon>
        <taxon>Dreissenidae</taxon>
        <taxon>Dreissena</taxon>
    </lineage>
</organism>
<keyword evidence="2" id="KW-1185">Reference proteome</keyword>
<gene>
    <name evidence="1" type="ORF">DPMN_014769</name>
</gene>
<comment type="caution">
    <text evidence="1">The sequence shown here is derived from an EMBL/GenBank/DDBJ whole genome shotgun (WGS) entry which is preliminary data.</text>
</comment>
<accession>A0A9D4S310</accession>
<dbReference type="AlphaFoldDB" id="A0A9D4S310"/>
<dbReference type="Proteomes" id="UP000828390">
    <property type="component" value="Unassembled WGS sequence"/>
</dbReference>
<reference evidence="1" key="2">
    <citation type="submission" date="2020-11" db="EMBL/GenBank/DDBJ databases">
        <authorList>
            <person name="McCartney M.A."/>
            <person name="Auch B."/>
            <person name="Kono T."/>
            <person name="Mallez S."/>
            <person name="Becker A."/>
            <person name="Gohl D.M."/>
            <person name="Silverstein K.A.T."/>
            <person name="Koren S."/>
            <person name="Bechman K.B."/>
            <person name="Herman A."/>
            <person name="Abrahante J.E."/>
            <person name="Garbe J."/>
        </authorList>
    </citation>
    <scope>NUCLEOTIDE SEQUENCE</scope>
    <source>
        <strain evidence="1">Duluth1</strain>
        <tissue evidence="1">Whole animal</tissue>
    </source>
</reference>
<dbReference type="EMBL" id="JAIWYP010000001">
    <property type="protein sequence ID" value="KAH3890684.1"/>
    <property type="molecule type" value="Genomic_DNA"/>
</dbReference>
<proteinExistence type="predicted"/>
<name>A0A9D4S310_DREPO</name>
<evidence type="ECO:0000313" key="1">
    <source>
        <dbReference type="EMBL" id="KAH3890684.1"/>
    </source>
</evidence>
<evidence type="ECO:0000313" key="2">
    <source>
        <dbReference type="Proteomes" id="UP000828390"/>
    </source>
</evidence>
<sequence>MLGPRIMKLHRNIDHDSQMTPIDFEATRSEVTLTRNKMTTYYFYHEKTLAGVPYMVFNDQASTTGGL</sequence>
<reference evidence="1" key="1">
    <citation type="journal article" date="2019" name="bioRxiv">
        <title>The Genome of the Zebra Mussel, Dreissena polymorpha: A Resource for Invasive Species Research.</title>
        <authorList>
            <person name="McCartney M.A."/>
            <person name="Auch B."/>
            <person name="Kono T."/>
            <person name="Mallez S."/>
            <person name="Zhang Y."/>
            <person name="Obille A."/>
            <person name="Becker A."/>
            <person name="Abrahante J.E."/>
            <person name="Garbe J."/>
            <person name="Badalamenti J.P."/>
            <person name="Herman A."/>
            <person name="Mangelson H."/>
            <person name="Liachko I."/>
            <person name="Sullivan S."/>
            <person name="Sone E.D."/>
            <person name="Koren S."/>
            <person name="Silverstein K.A.T."/>
            <person name="Beckman K.B."/>
            <person name="Gohl D.M."/>
        </authorList>
    </citation>
    <scope>NUCLEOTIDE SEQUENCE</scope>
    <source>
        <strain evidence="1">Duluth1</strain>
        <tissue evidence="1">Whole animal</tissue>
    </source>
</reference>
<protein>
    <submittedName>
        <fullName evidence="1">Uncharacterized protein</fullName>
    </submittedName>
</protein>